<dbReference type="Pfam" id="PF02098">
    <property type="entry name" value="His_binding"/>
    <property type="match status" value="1"/>
</dbReference>
<protein>
    <submittedName>
        <fullName evidence="2">Putative salivary lipocalin</fullName>
    </submittedName>
</protein>
<dbReference type="EMBL" id="GADI01002146">
    <property type="protein sequence ID" value="JAA71662.1"/>
    <property type="molecule type" value="mRNA"/>
</dbReference>
<dbReference type="GO" id="GO:0030682">
    <property type="term" value="P:symbiont-mediated perturbation of host defenses"/>
    <property type="evidence" value="ECO:0007669"/>
    <property type="project" value="InterPro"/>
</dbReference>
<accession>A0A0K8RKP6</accession>
<sequence length="219" mass="25325">MSQVFAMLASLLFVLTAMVTQSRCDDCDPAKIERYFEEPPNAWKLVQNFDDIFYLLYHSKNYDFDKDHFCLWALRQNIFTAQKKATYRFSYFDGSKTVTGSVNVEARKSDKAYEHENYFLVSDPMADSTPVAKKEKLPAKQSSGKRDGKTYQLLFTDYESCAVLKSSFLGVQVWATEGYLKKHNDVPYGCSLAYDLMADQNKTITYDWRKCGVFKHTEL</sequence>
<keyword evidence="1" id="KW-0732">Signal</keyword>
<dbReference type="GO" id="GO:0043176">
    <property type="term" value="F:amine binding"/>
    <property type="evidence" value="ECO:0007669"/>
    <property type="project" value="InterPro"/>
</dbReference>
<dbReference type="InterPro" id="IPR002970">
    <property type="entry name" value="Tick_his-bd"/>
</dbReference>
<evidence type="ECO:0000313" key="2">
    <source>
        <dbReference type="EMBL" id="JAA71662.1"/>
    </source>
</evidence>
<organism evidence="2">
    <name type="scientific">Ixodes ricinus</name>
    <name type="common">Common tick</name>
    <name type="synonym">Acarus ricinus</name>
    <dbReference type="NCBI Taxonomy" id="34613"/>
    <lineage>
        <taxon>Eukaryota</taxon>
        <taxon>Metazoa</taxon>
        <taxon>Ecdysozoa</taxon>
        <taxon>Arthropoda</taxon>
        <taxon>Chelicerata</taxon>
        <taxon>Arachnida</taxon>
        <taxon>Acari</taxon>
        <taxon>Parasitiformes</taxon>
        <taxon>Ixodida</taxon>
        <taxon>Ixodoidea</taxon>
        <taxon>Ixodidae</taxon>
        <taxon>Ixodinae</taxon>
        <taxon>Ixodes</taxon>
    </lineage>
</organism>
<feature type="signal peptide" evidence="1">
    <location>
        <begin position="1"/>
        <end position="24"/>
    </location>
</feature>
<reference evidence="2" key="1">
    <citation type="submission" date="2012-12" db="EMBL/GenBank/DDBJ databases">
        <title>Identification and characterization of a phenylalanine ammonia-lyase gene family in Isatis indigotica Fort.</title>
        <authorList>
            <person name="Liu Q."/>
            <person name="Chen J."/>
            <person name="Zhou X."/>
            <person name="Di P."/>
            <person name="Xiao Y."/>
            <person name="Xuan H."/>
            <person name="Zhang L."/>
            <person name="Chen W."/>
        </authorList>
    </citation>
    <scope>NUCLEOTIDE SEQUENCE</scope>
    <source>
        <tissue evidence="2">Salivary gland</tissue>
    </source>
</reference>
<dbReference type="InterPro" id="IPR012674">
    <property type="entry name" value="Calycin"/>
</dbReference>
<dbReference type="Gene3D" id="2.40.128.20">
    <property type="match status" value="1"/>
</dbReference>
<name>A0A0K8RKP6_IXORI</name>
<dbReference type="AlphaFoldDB" id="A0A0K8RKP6"/>
<dbReference type="SUPFAM" id="SSF50814">
    <property type="entry name" value="Lipocalins"/>
    <property type="match status" value="1"/>
</dbReference>
<evidence type="ECO:0000256" key="1">
    <source>
        <dbReference type="SAM" id="SignalP"/>
    </source>
</evidence>
<feature type="chain" id="PRO_5005518114" evidence="1">
    <location>
        <begin position="25"/>
        <end position="219"/>
    </location>
</feature>
<proteinExistence type="evidence at transcript level"/>